<dbReference type="PROSITE" id="PS50863">
    <property type="entry name" value="B3"/>
    <property type="match status" value="1"/>
</dbReference>
<keyword evidence="5" id="KW-0805">Transcription regulation</keyword>
<evidence type="ECO:0000256" key="6">
    <source>
        <dbReference type="ARBA" id="ARBA00023125"/>
    </source>
</evidence>
<feature type="domain" description="TF-B3" evidence="10">
    <location>
        <begin position="311"/>
        <end position="412"/>
    </location>
</feature>
<evidence type="ECO:0000256" key="9">
    <source>
        <dbReference type="SAM" id="MobiDB-lite"/>
    </source>
</evidence>
<dbReference type="PANTHER" id="PTHR46245">
    <property type="entry name" value="B3 DOMAIN-CONTAINING PROTEIN OS07G0563300"/>
    <property type="match status" value="1"/>
</dbReference>
<dbReference type="SUPFAM" id="SSF101936">
    <property type="entry name" value="DNA-binding pseudobarrel domain"/>
    <property type="match status" value="1"/>
</dbReference>
<comment type="subcellular location">
    <subcellularLocation>
        <location evidence="1">Nucleus</location>
    </subcellularLocation>
</comment>
<evidence type="ECO:0000256" key="8">
    <source>
        <dbReference type="ARBA" id="ARBA00023242"/>
    </source>
</evidence>
<evidence type="ECO:0000313" key="12">
    <source>
        <dbReference type="Proteomes" id="UP001372338"/>
    </source>
</evidence>
<accession>A0AAN9FQ78</accession>
<evidence type="ECO:0000256" key="2">
    <source>
        <dbReference type="ARBA" id="ARBA00022723"/>
    </source>
</evidence>
<dbReference type="FunFam" id="2.40.330.10:FF:000006">
    <property type="entry name" value="B3 domain-containing transcription repressor VAL1"/>
    <property type="match status" value="1"/>
</dbReference>
<dbReference type="PANTHER" id="PTHR46245:SF3">
    <property type="entry name" value="B3 DOMAIN-CONTAINING TRANSCRIPTION REPRESSOR VAL1"/>
    <property type="match status" value="1"/>
</dbReference>
<feature type="region of interest" description="Disordered" evidence="9">
    <location>
        <begin position="569"/>
        <end position="597"/>
    </location>
</feature>
<keyword evidence="7" id="KW-0804">Transcription</keyword>
<keyword evidence="6" id="KW-0238">DNA-binding</keyword>
<evidence type="ECO:0000313" key="11">
    <source>
        <dbReference type="EMBL" id="KAK7276123.1"/>
    </source>
</evidence>
<gene>
    <name evidence="11" type="ORF">RIF29_17256</name>
</gene>
<keyword evidence="4" id="KW-0862">Zinc</keyword>
<dbReference type="GO" id="GO:0005634">
    <property type="term" value="C:nucleus"/>
    <property type="evidence" value="ECO:0007669"/>
    <property type="project" value="UniProtKB-SubCell"/>
</dbReference>
<dbReference type="GO" id="GO:0008270">
    <property type="term" value="F:zinc ion binding"/>
    <property type="evidence" value="ECO:0007669"/>
    <property type="project" value="UniProtKB-KW"/>
</dbReference>
<dbReference type="EMBL" id="JAYWIO010000003">
    <property type="protein sequence ID" value="KAK7276123.1"/>
    <property type="molecule type" value="Genomic_DNA"/>
</dbReference>
<feature type="region of interest" description="Disordered" evidence="9">
    <location>
        <begin position="483"/>
        <end position="504"/>
    </location>
</feature>
<evidence type="ECO:0000259" key="10">
    <source>
        <dbReference type="PROSITE" id="PS50863"/>
    </source>
</evidence>
<dbReference type="InterPro" id="IPR003340">
    <property type="entry name" value="B3_DNA-bd"/>
</dbReference>
<dbReference type="InterPro" id="IPR015300">
    <property type="entry name" value="DNA-bd_pseudobarrel_sf"/>
</dbReference>
<sequence>MNGFCLGGDGNGWKRGWPLESGGFARLCENCGSAYESLVFCERFHLKESGWRECNLCNRYIHCGCIVSKTLFKHLDFGGIGCVNCVNVTQYRRDIKTPNVALASTKTYASDRHAAHIDGRLSAGSADEGKLMRFCRIVEASEKSHFPQAQRDGTVSCIGSFREADARFSTVMKPSGSSHSLTFASLEKSRPTWESKNVHDGLALGMSLGNPSQNTVLPSATGIVEGRLEGKASSPFDQGQRSRPTVPKPSKTGLAINAETNNGTSSQARIPRPPAEGRGKNLLLPRYWPRITDQELQQLSGDLNSTVVPLFEKVLSASDAGRIGRLVLPKACAEAYFPHIPNSDGLPLEFQDAKGNEWTLQFRFWPNNNSRMYVLEGVSPCIQAMQLNAGDTVTFSRIDPGGKFVMGFRRASNSIDTQDASVSAQSNGISIKEIASGPTNSDLIESKKDDVEPHFKGNLEHLHSSTGAAGLLQTENCEQMVKNDSLRQPVSVSEKKRTRNIGPKSKRLLIHSEDAMELSFTWQEVQDMLHPPPSVKPNIVTIEDHEFEEYDVPPVLVKRAKFNTCPLRSSYSGPEEEPRLKELENLPKTKKVSKKRKGVEKLEPIKEDEPSGLDALANAAVFGENLVDPVEPSSGATTKHPRHRVGCTCIVCIQPPSGKGKHKPTCTCLACATVRRRFNTLMQRKKNRQSERAGQIQQRNEPADGNGASKDDTSHLDEPNAPGNIDLNCHPIGEDMQEDEVSGHSS</sequence>
<dbReference type="CDD" id="cd10017">
    <property type="entry name" value="B3_DNA"/>
    <property type="match status" value="1"/>
</dbReference>
<feature type="region of interest" description="Disordered" evidence="9">
    <location>
        <begin position="230"/>
        <end position="281"/>
    </location>
</feature>
<dbReference type="InterPro" id="IPR057743">
    <property type="entry name" value="Zfn_VAL1-3_N"/>
</dbReference>
<keyword evidence="3" id="KW-0863">Zinc-finger</keyword>
<name>A0AAN9FQ78_CROPI</name>
<evidence type="ECO:0000256" key="5">
    <source>
        <dbReference type="ARBA" id="ARBA00023015"/>
    </source>
</evidence>
<feature type="region of interest" description="Disordered" evidence="9">
    <location>
        <begin position="683"/>
        <end position="746"/>
    </location>
</feature>
<comment type="caution">
    <text evidence="11">The sequence shown here is derived from an EMBL/GenBank/DDBJ whole genome shotgun (WGS) entry which is preliminary data.</text>
</comment>
<reference evidence="11 12" key="1">
    <citation type="submission" date="2024-01" db="EMBL/GenBank/DDBJ databases">
        <title>The genomes of 5 underutilized Papilionoideae crops provide insights into root nodulation and disease resistanc.</title>
        <authorList>
            <person name="Yuan L."/>
        </authorList>
    </citation>
    <scope>NUCLEOTIDE SEQUENCE [LARGE SCALE GENOMIC DNA]</scope>
    <source>
        <strain evidence="11">ZHUSHIDOU_FW_LH</strain>
        <tissue evidence="11">Leaf</tissue>
    </source>
</reference>
<organism evidence="11 12">
    <name type="scientific">Crotalaria pallida</name>
    <name type="common">Smooth rattlebox</name>
    <name type="synonym">Crotalaria striata</name>
    <dbReference type="NCBI Taxonomy" id="3830"/>
    <lineage>
        <taxon>Eukaryota</taxon>
        <taxon>Viridiplantae</taxon>
        <taxon>Streptophyta</taxon>
        <taxon>Embryophyta</taxon>
        <taxon>Tracheophyta</taxon>
        <taxon>Spermatophyta</taxon>
        <taxon>Magnoliopsida</taxon>
        <taxon>eudicotyledons</taxon>
        <taxon>Gunneridae</taxon>
        <taxon>Pentapetalae</taxon>
        <taxon>rosids</taxon>
        <taxon>fabids</taxon>
        <taxon>Fabales</taxon>
        <taxon>Fabaceae</taxon>
        <taxon>Papilionoideae</taxon>
        <taxon>50 kb inversion clade</taxon>
        <taxon>genistoids sensu lato</taxon>
        <taxon>core genistoids</taxon>
        <taxon>Crotalarieae</taxon>
        <taxon>Crotalaria</taxon>
    </lineage>
</organism>
<dbReference type="AlphaFoldDB" id="A0AAN9FQ78"/>
<evidence type="ECO:0000256" key="3">
    <source>
        <dbReference type="ARBA" id="ARBA00022771"/>
    </source>
</evidence>
<keyword evidence="2" id="KW-0479">Metal-binding</keyword>
<evidence type="ECO:0000256" key="4">
    <source>
        <dbReference type="ARBA" id="ARBA00022833"/>
    </source>
</evidence>
<proteinExistence type="predicted"/>
<dbReference type="Proteomes" id="UP001372338">
    <property type="component" value="Unassembled WGS sequence"/>
</dbReference>
<protein>
    <recommendedName>
        <fullName evidence="10">TF-B3 domain-containing protein</fullName>
    </recommendedName>
</protein>
<dbReference type="GO" id="GO:0003677">
    <property type="term" value="F:DNA binding"/>
    <property type="evidence" value="ECO:0007669"/>
    <property type="project" value="UniProtKB-KW"/>
</dbReference>
<feature type="compositionally biased region" description="Polar residues" evidence="9">
    <location>
        <begin position="258"/>
        <end position="268"/>
    </location>
</feature>
<evidence type="ECO:0000256" key="7">
    <source>
        <dbReference type="ARBA" id="ARBA00023163"/>
    </source>
</evidence>
<keyword evidence="8" id="KW-0539">Nucleus</keyword>
<dbReference type="SMART" id="SM01019">
    <property type="entry name" value="B3"/>
    <property type="match status" value="1"/>
</dbReference>
<feature type="compositionally biased region" description="Basic and acidic residues" evidence="9">
    <location>
        <begin position="709"/>
        <end position="718"/>
    </location>
</feature>
<evidence type="ECO:0000256" key="1">
    <source>
        <dbReference type="ARBA" id="ARBA00004123"/>
    </source>
</evidence>
<dbReference type="Pfam" id="PF02362">
    <property type="entry name" value="B3"/>
    <property type="match status" value="1"/>
</dbReference>
<dbReference type="GO" id="GO:0006355">
    <property type="term" value="P:regulation of DNA-templated transcription"/>
    <property type="evidence" value="ECO:0007669"/>
    <property type="project" value="UniProtKB-ARBA"/>
</dbReference>
<dbReference type="Gene3D" id="2.40.330.10">
    <property type="entry name" value="DNA-binding pseudobarrel domain"/>
    <property type="match status" value="1"/>
</dbReference>
<dbReference type="Pfam" id="PF25813">
    <property type="entry name" value="zf_VAL1_N"/>
    <property type="match status" value="1"/>
</dbReference>
<feature type="compositionally biased region" description="Basic residues" evidence="9">
    <location>
        <begin position="588"/>
        <end position="597"/>
    </location>
</feature>
<keyword evidence="12" id="KW-1185">Reference proteome</keyword>
<feature type="compositionally biased region" description="Basic and acidic residues" evidence="9">
    <location>
        <begin position="576"/>
        <end position="587"/>
    </location>
</feature>